<protein>
    <submittedName>
        <fullName evidence="2">Uncharacterized protein</fullName>
    </submittedName>
</protein>
<dbReference type="EMBL" id="JBHFFA010000007">
    <property type="protein sequence ID" value="KAL2612483.1"/>
    <property type="molecule type" value="Genomic_DNA"/>
</dbReference>
<evidence type="ECO:0000313" key="2">
    <source>
        <dbReference type="EMBL" id="KAL2612483.1"/>
    </source>
</evidence>
<name>A0ABD1XUZ9_9MARC</name>
<keyword evidence="3" id="KW-1185">Reference proteome</keyword>
<accession>A0ABD1XUZ9</accession>
<dbReference type="Proteomes" id="UP001605036">
    <property type="component" value="Unassembled WGS sequence"/>
</dbReference>
<comment type="caution">
    <text evidence="2">The sequence shown here is derived from an EMBL/GenBank/DDBJ whole genome shotgun (WGS) entry which is preliminary data.</text>
</comment>
<organism evidence="2 3">
    <name type="scientific">Riccia fluitans</name>
    <dbReference type="NCBI Taxonomy" id="41844"/>
    <lineage>
        <taxon>Eukaryota</taxon>
        <taxon>Viridiplantae</taxon>
        <taxon>Streptophyta</taxon>
        <taxon>Embryophyta</taxon>
        <taxon>Marchantiophyta</taxon>
        <taxon>Marchantiopsida</taxon>
        <taxon>Marchantiidae</taxon>
        <taxon>Marchantiales</taxon>
        <taxon>Ricciaceae</taxon>
        <taxon>Riccia</taxon>
    </lineage>
</organism>
<evidence type="ECO:0000313" key="3">
    <source>
        <dbReference type="Proteomes" id="UP001605036"/>
    </source>
</evidence>
<proteinExistence type="predicted"/>
<gene>
    <name evidence="2" type="ORF">R1flu_024175</name>
</gene>
<reference evidence="2 3" key="1">
    <citation type="submission" date="2024-09" db="EMBL/GenBank/DDBJ databases">
        <title>Chromosome-scale assembly of Riccia fluitans.</title>
        <authorList>
            <person name="Paukszto L."/>
            <person name="Sawicki J."/>
            <person name="Karawczyk K."/>
            <person name="Piernik-Szablinska J."/>
            <person name="Szczecinska M."/>
            <person name="Mazdziarz M."/>
        </authorList>
    </citation>
    <scope>NUCLEOTIDE SEQUENCE [LARGE SCALE GENOMIC DNA]</scope>
    <source>
        <strain evidence="2">Rf_01</strain>
        <tissue evidence="2">Aerial parts of the thallus</tissue>
    </source>
</reference>
<dbReference type="AlphaFoldDB" id="A0ABD1XUZ9"/>
<feature type="region of interest" description="Disordered" evidence="1">
    <location>
        <begin position="18"/>
        <end position="41"/>
    </location>
</feature>
<sequence length="103" mass="11238">MTTGAATRLLQVPRCDRGPCSWSKSASRSDNTTGHSDPRPKLERLWLGGVGQLWANGGIDSTLLQIGDLRPRYSVIQAGKIRRTPVADVAVRIYVEGCECLQT</sequence>
<feature type="compositionally biased region" description="Polar residues" evidence="1">
    <location>
        <begin position="22"/>
        <end position="35"/>
    </location>
</feature>
<evidence type="ECO:0000256" key="1">
    <source>
        <dbReference type="SAM" id="MobiDB-lite"/>
    </source>
</evidence>